<keyword evidence="6" id="KW-1185">Reference proteome</keyword>
<comment type="caution">
    <text evidence="2">The sequence shown here is derived from an EMBL/GenBank/DDBJ whole genome shotgun (WGS) entry which is preliminary data.</text>
</comment>
<dbReference type="GeneID" id="56273935"/>
<reference evidence="4 5" key="1">
    <citation type="submission" date="2019-02" db="EMBL/GenBank/DDBJ databases">
        <title>Genome sequences of Aliivibrio finisterrensis strains from farmed Atlantic salmon.</title>
        <authorList>
            <person name="Bowman J.P."/>
        </authorList>
    </citation>
    <scope>NUCLEOTIDE SEQUENCE [LARGE SCALE GENOMIC DNA]</scope>
    <source>
        <strain evidence="3 6">A21</strain>
        <strain evidence="1 4">A32</strain>
        <strain evidence="2 5">A46</strain>
    </source>
</reference>
<dbReference type="EMBL" id="SEZJ01000002">
    <property type="protein sequence ID" value="RYU47990.1"/>
    <property type="molecule type" value="Genomic_DNA"/>
</dbReference>
<dbReference type="EMBL" id="SEZK01000001">
    <property type="protein sequence ID" value="RYU54788.1"/>
    <property type="molecule type" value="Genomic_DNA"/>
</dbReference>
<dbReference type="Proteomes" id="UP000294166">
    <property type="component" value="Unassembled WGS sequence"/>
</dbReference>
<evidence type="ECO:0000313" key="2">
    <source>
        <dbReference type="EMBL" id="RYU54788.1"/>
    </source>
</evidence>
<accession>A0A4Q5KZP3</accession>
<evidence type="ECO:0008006" key="7">
    <source>
        <dbReference type="Google" id="ProtNLM"/>
    </source>
</evidence>
<dbReference type="RefSeq" id="WP_130043568.1">
    <property type="nucleotide sequence ID" value="NZ_SEZJ01000002.1"/>
</dbReference>
<gene>
    <name evidence="1" type="ORF">ERW49_02740</name>
    <name evidence="3" type="ORF">ERW53_01535</name>
    <name evidence="2" type="ORF">ERW57_00635</name>
</gene>
<evidence type="ECO:0000313" key="3">
    <source>
        <dbReference type="EMBL" id="RYU66828.1"/>
    </source>
</evidence>
<dbReference type="EMBL" id="SEZN01000002">
    <property type="protein sequence ID" value="RYU66828.1"/>
    <property type="molecule type" value="Genomic_DNA"/>
</dbReference>
<dbReference type="Gene3D" id="3.10.28.20">
    <property type="entry name" value="Acetamidase/Formamidase-like domains"/>
    <property type="match status" value="1"/>
</dbReference>
<evidence type="ECO:0000313" key="6">
    <source>
        <dbReference type="Proteomes" id="UP000294166"/>
    </source>
</evidence>
<dbReference type="OrthoDB" id="5916536at2"/>
<evidence type="ECO:0000313" key="1">
    <source>
        <dbReference type="EMBL" id="RYU47990.1"/>
    </source>
</evidence>
<sequence>MKVVLILLALIPSIVISAPSWYDNPELNSNKYMGSGLGESIDSAKKEAIKQISLSLSSTISSNLNETIKTVGNSGTMETKSSTELANQSVLLPKITWKHIEEDHGIYYAQGSVDKTEVINLYENTLRSQSKQFEYLLSEKEINLSDYLSITQSSEALQTHLIQSTTIMSESEIAKNEYNKVMSILDKQNAFKNSMCMTVTYKGHSSFERKMLQPSIESAIQNSGLKLKSDSSCELVTFNSNSTTSKNNGIRTESVKIHISLGSPAIASKVISVIGSSSGSKKAAMSDVSSKFLSHFDQRNNLVHYLLDSNLPELIVK</sequence>
<dbReference type="Proteomes" id="UP000294063">
    <property type="component" value="Unassembled WGS sequence"/>
</dbReference>
<evidence type="ECO:0000313" key="4">
    <source>
        <dbReference type="Proteomes" id="UP000293465"/>
    </source>
</evidence>
<protein>
    <recommendedName>
        <fullName evidence="7">LPP20 family lipoprotein</fullName>
    </recommendedName>
</protein>
<proteinExistence type="predicted"/>
<name>A0A4Q5KZP3_9GAMM</name>
<evidence type="ECO:0000313" key="5">
    <source>
        <dbReference type="Proteomes" id="UP000294063"/>
    </source>
</evidence>
<dbReference type="Proteomes" id="UP000293465">
    <property type="component" value="Unassembled WGS sequence"/>
</dbReference>
<organism evidence="2 5">
    <name type="scientific">Aliivibrio finisterrensis</name>
    <dbReference type="NCBI Taxonomy" id="511998"/>
    <lineage>
        <taxon>Bacteria</taxon>
        <taxon>Pseudomonadati</taxon>
        <taxon>Pseudomonadota</taxon>
        <taxon>Gammaproteobacteria</taxon>
        <taxon>Vibrionales</taxon>
        <taxon>Vibrionaceae</taxon>
        <taxon>Aliivibrio</taxon>
    </lineage>
</organism>
<dbReference type="AlphaFoldDB" id="A0A4Q5KZP3"/>